<evidence type="ECO:0000256" key="3">
    <source>
        <dbReference type="ARBA" id="ARBA00006577"/>
    </source>
</evidence>
<evidence type="ECO:0000256" key="4">
    <source>
        <dbReference type="ARBA" id="ARBA00013194"/>
    </source>
</evidence>
<evidence type="ECO:0000256" key="1">
    <source>
        <dbReference type="ARBA" id="ARBA00000971"/>
    </source>
</evidence>
<sequence>MLAHKANTRLVSSAPRLQTAHIHSAQANRYSPRPAAWSTAMPSAPSTPVLAPKQLQHHGARVQVRGFVGGSSLATTDDGQPMRVATIGDTVTLHFTFRDSNGKILQSSREEDCPLTFEVGAGDVIGNKLFQGFDEAVRGLAEGETTEIEASGGEWKKDLLFAVPRDHPEMQRLEGKYKNQGGLKEGMVVELANMQLANILEVTDTTVKLDCNSLMAGQHLFINLEVVGLNRVEDEPAKAVPEAQ</sequence>
<proteinExistence type="inferred from homology"/>
<dbReference type="InterPro" id="IPR001179">
    <property type="entry name" value="PPIase_FKBP_dom"/>
</dbReference>
<evidence type="ECO:0000256" key="2">
    <source>
        <dbReference type="ARBA" id="ARBA00004496"/>
    </source>
</evidence>
<name>A0ABQ7H7F8_DUNSA</name>
<evidence type="ECO:0000256" key="9">
    <source>
        <dbReference type="PROSITE-ProRule" id="PRU00277"/>
    </source>
</evidence>
<dbReference type="Gene3D" id="3.10.50.40">
    <property type="match status" value="1"/>
</dbReference>
<accession>A0ABQ7H7F8</accession>
<dbReference type="EMBL" id="MU069455">
    <property type="protein sequence ID" value="KAF5842790.1"/>
    <property type="molecule type" value="Genomic_DNA"/>
</dbReference>
<keyword evidence="6 9" id="KW-0697">Rotamase</keyword>
<keyword evidence="8 9" id="KW-0413">Isomerase</keyword>
<keyword evidence="7" id="KW-0143">Chaperone</keyword>
<gene>
    <name evidence="11" type="ORF">DUNSADRAFT_5162</name>
</gene>
<evidence type="ECO:0000256" key="8">
    <source>
        <dbReference type="ARBA" id="ARBA00023235"/>
    </source>
</evidence>
<keyword evidence="5" id="KW-0963">Cytoplasm</keyword>
<dbReference type="Proteomes" id="UP000815325">
    <property type="component" value="Unassembled WGS sequence"/>
</dbReference>
<evidence type="ECO:0000256" key="7">
    <source>
        <dbReference type="ARBA" id="ARBA00023186"/>
    </source>
</evidence>
<dbReference type="GO" id="GO:0016853">
    <property type="term" value="F:isomerase activity"/>
    <property type="evidence" value="ECO:0007669"/>
    <property type="project" value="UniProtKB-KW"/>
</dbReference>
<evidence type="ECO:0000313" key="12">
    <source>
        <dbReference type="Proteomes" id="UP000815325"/>
    </source>
</evidence>
<dbReference type="PANTHER" id="PTHR47861">
    <property type="entry name" value="FKBP-TYPE PEPTIDYL-PROLYL CIS-TRANS ISOMERASE SLYD"/>
    <property type="match status" value="1"/>
</dbReference>
<reference evidence="11" key="1">
    <citation type="submission" date="2017-08" db="EMBL/GenBank/DDBJ databases">
        <authorList>
            <person name="Polle J.E."/>
            <person name="Barry K."/>
            <person name="Cushman J."/>
            <person name="Schmutz J."/>
            <person name="Tran D."/>
            <person name="Hathwaick L.T."/>
            <person name="Yim W.C."/>
            <person name="Jenkins J."/>
            <person name="Mckie-Krisberg Z.M."/>
            <person name="Prochnik S."/>
            <person name="Lindquist E."/>
            <person name="Dockter R.B."/>
            <person name="Adam C."/>
            <person name="Molina H."/>
            <person name="Bunkerborg J."/>
            <person name="Jin E."/>
            <person name="Buchheim M."/>
            <person name="Magnuson J."/>
        </authorList>
    </citation>
    <scope>NUCLEOTIDE SEQUENCE</scope>
    <source>
        <strain evidence="11">CCAP 19/18</strain>
    </source>
</reference>
<dbReference type="EC" id="5.2.1.8" evidence="4 9"/>
<comment type="catalytic activity">
    <reaction evidence="1 9">
        <text>[protein]-peptidylproline (omega=180) = [protein]-peptidylproline (omega=0)</text>
        <dbReference type="Rhea" id="RHEA:16237"/>
        <dbReference type="Rhea" id="RHEA-COMP:10747"/>
        <dbReference type="Rhea" id="RHEA-COMP:10748"/>
        <dbReference type="ChEBI" id="CHEBI:83833"/>
        <dbReference type="ChEBI" id="CHEBI:83834"/>
        <dbReference type="EC" id="5.2.1.8"/>
    </reaction>
</comment>
<keyword evidence="12" id="KW-1185">Reference proteome</keyword>
<evidence type="ECO:0000313" key="11">
    <source>
        <dbReference type="EMBL" id="KAF5842790.1"/>
    </source>
</evidence>
<comment type="similarity">
    <text evidence="3">Belongs to the FKBP-type PPIase family.</text>
</comment>
<dbReference type="InterPro" id="IPR046357">
    <property type="entry name" value="PPIase_dom_sf"/>
</dbReference>
<protein>
    <recommendedName>
        <fullName evidence="4 9">peptidylprolyl isomerase</fullName>
        <ecNumber evidence="4 9">5.2.1.8</ecNumber>
    </recommendedName>
</protein>
<dbReference type="PANTHER" id="PTHR47861:SF3">
    <property type="entry name" value="FKBP-TYPE PEPTIDYL-PROLYL CIS-TRANS ISOMERASE SLYD"/>
    <property type="match status" value="1"/>
</dbReference>
<organism evidence="11 12">
    <name type="scientific">Dunaliella salina</name>
    <name type="common">Green alga</name>
    <name type="synonym">Protococcus salinus</name>
    <dbReference type="NCBI Taxonomy" id="3046"/>
    <lineage>
        <taxon>Eukaryota</taxon>
        <taxon>Viridiplantae</taxon>
        <taxon>Chlorophyta</taxon>
        <taxon>core chlorophytes</taxon>
        <taxon>Chlorophyceae</taxon>
        <taxon>CS clade</taxon>
        <taxon>Chlamydomonadales</taxon>
        <taxon>Dunaliellaceae</taxon>
        <taxon>Dunaliella</taxon>
    </lineage>
</organism>
<dbReference type="PROSITE" id="PS50059">
    <property type="entry name" value="FKBP_PPIASE"/>
    <property type="match status" value="1"/>
</dbReference>
<dbReference type="SUPFAM" id="SSF54534">
    <property type="entry name" value="FKBP-like"/>
    <property type="match status" value="1"/>
</dbReference>
<evidence type="ECO:0000259" key="10">
    <source>
        <dbReference type="PROSITE" id="PS50059"/>
    </source>
</evidence>
<feature type="domain" description="PPIase FKBP-type" evidence="10">
    <location>
        <begin position="88"/>
        <end position="148"/>
    </location>
</feature>
<comment type="caution">
    <text evidence="11">The sequence shown here is derived from an EMBL/GenBank/DDBJ whole genome shotgun (WGS) entry which is preliminary data.</text>
</comment>
<evidence type="ECO:0000256" key="6">
    <source>
        <dbReference type="ARBA" id="ARBA00023110"/>
    </source>
</evidence>
<dbReference type="Pfam" id="PF00254">
    <property type="entry name" value="FKBP_C"/>
    <property type="match status" value="1"/>
</dbReference>
<evidence type="ECO:0000256" key="5">
    <source>
        <dbReference type="ARBA" id="ARBA00022490"/>
    </source>
</evidence>
<comment type="subcellular location">
    <subcellularLocation>
        <location evidence="2">Cytoplasm</location>
    </subcellularLocation>
</comment>